<proteinExistence type="predicted"/>
<reference evidence="2 3" key="1">
    <citation type="submission" date="2020-08" db="EMBL/GenBank/DDBJ databases">
        <title>Genomic Encyclopedia of Type Strains, Phase IV (KMG-IV): sequencing the most valuable type-strain genomes for metagenomic binning, comparative biology and taxonomic classification.</title>
        <authorList>
            <person name="Goeker M."/>
        </authorList>
    </citation>
    <scope>NUCLEOTIDE SEQUENCE [LARGE SCALE GENOMIC DNA]</scope>
    <source>
        <strain evidence="2 3">DSM 102850</strain>
    </source>
</reference>
<sequence>MTPSSTLRFEREEADGRGRLLAIGEAGVAELTYRIEGDRLIATHTGVPPSMEGRGVGTALIERLYELVTERGLKVVPACSFVRVKMGRRPEWRAVLAA</sequence>
<dbReference type="PROSITE" id="PS51729">
    <property type="entry name" value="GNAT_YJDJ"/>
    <property type="match status" value="1"/>
</dbReference>
<name>A0A840I407_9PROT</name>
<comment type="caution">
    <text evidence="2">The sequence shown here is derived from an EMBL/GenBank/DDBJ whole genome shotgun (WGS) entry which is preliminary data.</text>
</comment>
<keyword evidence="3" id="KW-1185">Reference proteome</keyword>
<dbReference type="Proteomes" id="UP000563524">
    <property type="component" value="Unassembled WGS sequence"/>
</dbReference>
<organism evidence="2 3">
    <name type="scientific">Parvularcula dongshanensis</name>
    <dbReference type="NCBI Taxonomy" id="1173995"/>
    <lineage>
        <taxon>Bacteria</taxon>
        <taxon>Pseudomonadati</taxon>
        <taxon>Pseudomonadota</taxon>
        <taxon>Alphaproteobacteria</taxon>
        <taxon>Parvularculales</taxon>
        <taxon>Parvularculaceae</taxon>
        <taxon>Parvularcula</taxon>
    </lineage>
</organism>
<dbReference type="Pfam" id="PF14542">
    <property type="entry name" value="Acetyltransf_CG"/>
    <property type="match status" value="1"/>
</dbReference>
<protein>
    <recommendedName>
        <fullName evidence="1">N-acetyltransferase domain-containing protein</fullName>
    </recommendedName>
</protein>
<accession>A0A840I407</accession>
<dbReference type="InterPro" id="IPR045057">
    <property type="entry name" value="Gcn5-rel_NAT"/>
</dbReference>
<evidence type="ECO:0000313" key="3">
    <source>
        <dbReference type="Proteomes" id="UP000563524"/>
    </source>
</evidence>
<dbReference type="AlphaFoldDB" id="A0A840I407"/>
<gene>
    <name evidence="2" type="ORF">GGQ59_002044</name>
</gene>
<dbReference type="InterPro" id="IPR031165">
    <property type="entry name" value="GNAT_YJDJ"/>
</dbReference>
<dbReference type="EMBL" id="JACHOB010000004">
    <property type="protein sequence ID" value="MBB4659507.1"/>
    <property type="molecule type" value="Genomic_DNA"/>
</dbReference>
<feature type="domain" description="N-acetyltransferase" evidence="1">
    <location>
        <begin position="10"/>
        <end position="97"/>
    </location>
</feature>
<dbReference type="PANTHER" id="PTHR31435">
    <property type="entry name" value="PROTEIN NATD1"/>
    <property type="match status" value="1"/>
</dbReference>
<dbReference type="SUPFAM" id="SSF55729">
    <property type="entry name" value="Acyl-CoA N-acyltransferases (Nat)"/>
    <property type="match status" value="1"/>
</dbReference>
<dbReference type="RefSeq" id="WP_183818182.1">
    <property type="nucleotide sequence ID" value="NZ_JACHOB010000004.1"/>
</dbReference>
<evidence type="ECO:0000259" key="1">
    <source>
        <dbReference type="PROSITE" id="PS51729"/>
    </source>
</evidence>
<evidence type="ECO:0000313" key="2">
    <source>
        <dbReference type="EMBL" id="MBB4659507.1"/>
    </source>
</evidence>
<dbReference type="InterPro" id="IPR016181">
    <property type="entry name" value="Acyl_CoA_acyltransferase"/>
</dbReference>
<dbReference type="PANTHER" id="PTHR31435:SF9">
    <property type="entry name" value="PROTEIN NATD1"/>
    <property type="match status" value="1"/>
</dbReference>
<dbReference type="Gene3D" id="3.40.630.30">
    <property type="match status" value="1"/>
</dbReference>